<proteinExistence type="predicted"/>
<dbReference type="EMBL" id="CM046388">
    <property type="protein sequence ID" value="KAI8570559.1"/>
    <property type="molecule type" value="Genomic_DNA"/>
</dbReference>
<reference evidence="1" key="1">
    <citation type="submission" date="2022-02" db="EMBL/GenBank/DDBJ databases">
        <title>Plant Genome Project.</title>
        <authorList>
            <person name="Zhang R.-G."/>
        </authorList>
    </citation>
    <scope>NUCLEOTIDE SEQUENCE</scope>
    <source>
        <strain evidence="1">AT1</strain>
    </source>
</reference>
<comment type="caution">
    <text evidence="1">The sequence shown here is derived from an EMBL/GenBank/DDBJ whole genome shotgun (WGS) entry which is preliminary data.</text>
</comment>
<accession>A0ACC0PZG9</accession>
<organism evidence="1 2">
    <name type="scientific">Rhododendron molle</name>
    <name type="common">Chinese azalea</name>
    <name type="synonym">Azalea mollis</name>
    <dbReference type="NCBI Taxonomy" id="49168"/>
    <lineage>
        <taxon>Eukaryota</taxon>
        <taxon>Viridiplantae</taxon>
        <taxon>Streptophyta</taxon>
        <taxon>Embryophyta</taxon>
        <taxon>Tracheophyta</taxon>
        <taxon>Spermatophyta</taxon>
        <taxon>Magnoliopsida</taxon>
        <taxon>eudicotyledons</taxon>
        <taxon>Gunneridae</taxon>
        <taxon>Pentapetalae</taxon>
        <taxon>asterids</taxon>
        <taxon>Ericales</taxon>
        <taxon>Ericaceae</taxon>
        <taxon>Ericoideae</taxon>
        <taxon>Rhodoreae</taxon>
        <taxon>Rhododendron</taxon>
    </lineage>
</organism>
<keyword evidence="2" id="KW-1185">Reference proteome</keyword>
<dbReference type="Proteomes" id="UP001062846">
    <property type="component" value="Chromosome 1"/>
</dbReference>
<sequence>MAAVPITHVLSAAMVEARGFRDAVCLARGVTEEDFVVEGDVKEVVQMLQGLKNASSSLAVNITDAINLARHFHYVSFSFVRRDCNRVAQTIAKYALSMEFSTLWDWNFSDWAYREASLDIFEMQ</sequence>
<evidence type="ECO:0000313" key="2">
    <source>
        <dbReference type="Proteomes" id="UP001062846"/>
    </source>
</evidence>
<protein>
    <submittedName>
        <fullName evidence="1">Uncharacterized protein</fullName>
    </submittedName>
</protein>
<evidence type="ECO:0000313" key="1">
    <source>
        <dbReference type="EMBL" id="KAI8570559.1"/>
    </source>
</evidence>
<name>A0ACC0PZG9_RHOML</name>
<gene>
    <name evidence="1" type="ORF">RHMOL_Rhmol01G0044000</name>
</gene>